<dbReference type="PROSITE" id="PS50005">
    <property type="entry name" value="TPR"/>
    <property type="match status" value="1"/>
</dbReference>
<dbReference type="InterPro" id="IPR001387">
    <property type="entry name" value="Cro/C1-type_HTH"/>
</dbReference>
<keyword evidence="4" id="KW-1185">Reference proteome</keyword>
<dbReference type="InterPro" id="IPR011990">
    <property type="entry name" value="TPR-like_helical_dom_sf"/>
</dbReference>
<feature type="domain" description="HTH cro/C1-type" evidence="2">
    <location>
        <begin position="7"/>
        <end position="64"/>
    </location>
</feature>
<organism evidence="3 4">
    <name type="scientific">Rossellomorea pakistanensis</name>
    <dbReference type="NCBI Taxonomy" id="992288"/>
    <lineage>
        <taxon>Bacteria</taxon>
        <taxon>Bacillati</taxon>
        <taxon>Bacillota</taxon>
        <taxon>Bacilli</taxon>
        <taxon>Bacillales</taxon>
        <taxon>Bacillaceae</taxon>
        <taxon>Rossellomorea</taxon>
    </lineage>
</organism>
<dbReference type="SMART" id="SM00530">
    <property type="entry name" value="HTH_XRE"/>
    <property type="match status" value="1"/>
</dbReference>
<reference evidence="3 4" key="1">
    <citation type="submission" date="2021-01" db="EMBL/GenBank/DDBJ databases">
        <title>Genomic Encyclopedia of Type Strains, Phase IV (KMG-IV): sequencing the most valuable type-strain genomes for metagenomic binning, comparative biology and taxonomic classification.</title>
        <authorList>
            <person name="Goeker M."/>
        </authorList>
    </citation>
    <scope>NUCLEOTIDE SEQUENCE [LARGE SCALE GENOMIC DNA]</scope>
    <source>
        <strain evidence="3 4">DSM 24834</strain>
    </source>
</reference>
<dbReference type="EMBL" id="JAFBDZ010000007">
    <property type="protein sequence ID" value="MBM7588093.1"/>
    <property type="molecule type" value="Genomic_DNA"/>
</dbReference>
<dbReference type="Gene3D" id="1.10.260.40">
    <property type="entry name" value="lambda repressor-like DNA-binding domains"/>
    <property type="match status" value="1"/>
</dbReference>
<accession>A0ABS2NJS0</accession>
<dbReference type="PANTHER" id="PTHR37038:SF14">
    <property type="entry name" value="TRANSCRIPTIONAL ACTIVATOR"/>
    <property type="match status" value="1"/>
</dbReference>
<sequence length="416" mass="48549">MLEGEIIKFYRETAGLTQAQLGEGICTATHVSKIERGKTAYSADIISLFSERLGIDIQKEIESLKGIDKQLQNWHTAIIMQRKNVVEKIKKELEASPFIDSSKYAAHYQLLKARYYILHQEGEKANSIIKDIQKQHPNLTPYERNLLHHIQGIYYLNNYNNSNSEHQQKAIQVLKEINIDEYGNPEYYYHLAVAYHCIDSKVMAYRYADKALRYFKKTNNFLRAINAESVMLLQIGSDVYLDFQEMVERYENLIHDSEMLGALDKKGLLLNNLGNEYKKRKEYALAKKYFKQALSIEAETPISYLKRLSNYVDTCLEGKLSRKTTLLKKAKEGCSLAKQLDSKLYITLFKLLIYRIENNMEQYYSFIEEKALPQFQSSKHVLCINRYGKELYEYYVDSDQHLKALQLSKLFMCSIS</sequence>
<dbReference type="Gene3D" id="1.25.40.1000">
    <property type="match status" value="1"/>
</dbReference>
<feature type="repeat" description="TPR" evidence="1">
    <location>
        <begin position="267"/>
        <end position="300"/>
    </location>
</feature>
<dbReference type="SUPFAM" id="SSF47413">
    <property type="entry name" value="lambda repressor-like DNA-binding domains"/>
    <property type="match status" value="1"/>
</dbReference>
<dbReference type="Pfam" id="PF01381">
    <property type="entry name" value="HTH_3"/>
    <property type="match status" value="1"/>
</dbReference>
<dbReference type="InterPro" id="IPR053163">
    <property type="entry name" value="HTH-type_regulator_Rgg"/>
</dbReference>
<evidence type="ECO:0000256" key="1">
    <source>
        <dbReference type="PROSITE-ProRule" id="PRU00339"/>
    </source>
</evidence>
<dbReference type="CDD" id="cd00093">
    <property type="entry name" value="HTH_XRE"/>
    <property type="match status" value="1"/>
</dbReference>
<dbReference type="SUPFAM" id="SSF48452">
    <property type="entry name" value="TPR-like"/>
    <property type="match status" value="1"/>
</dbReference>
<proteinExistence type="predicted"/>
<dbReference type="InterPro" id="IPR010982">
    <property type="entry name" value="Lambda_DNA-bd_dom_sf"/>
</dbReference>
<evidence type="ECO:0000259" key="2">
    <source>
        <dbReference type="PROSITE" id="PS50943"/>
    </source>
</evidence>
<evidence type="ECO:0000313" key="4">
    <source>
        <dbReference type="Proteomes" id="UP001646157"/>
    </source>
</evidence>
<name>A0ABS2NJS0_9BACI</name>
<dbReference type="RefSeq" id="WP_205175506.1">
    <property type="nucleotide sequence ID" value="NZ_JAFBDZ010000007.1"/>
</dbReference>
<comment type="caution">
    <text evidence="3">The sequence shown here is derived from an EMBL/GenBank/DDBJ whole genome shotgun (WGS) entry which is preliminary data.</text>
</comment>
<dbReference type="PROSITE" id="PS50943">
    <property type="entry name" value="HTH_CROC1"/>
    <property type="match status" value="1"/>
</dbReference>
<dbReference type="SMART" id="SM00028">
    <property type="entry name" value="TPR"/>
    <property type="match status" value="2"/>
</dbReference>
<dbReference type="PANTHER" id="PTHR37038">
    <property type="entry name" value="TRANSCRIPTIONAL REGULATOR-RELATED"/>
    <property type="match status" value="1"/>
</dbReference>
<gene>
    <name evidence="3" type="ORF">JOC86_004668</name>
</gene>
<evidence type="ECO:0000313" key="3">
    <source>
        <dbReference type="EMBL" id="MBM7588093.1"/>
    </source>
</evidence>
<dbReference type="Proteomes" id="UP001646157">
    <property type="component" value="Unassembled WGS sequence"/>
</dbReference>
<keyword evidence="1" id="KW-0802">TPR repeat</keyword>
<protein>
    <submittedName>
        <fullName evidence="3">Transcriptional regulator with XRE-family HTH domain</fullName>
    </submittedName>
</protein>
<dbReference type="InterPro" id="IPR019734">
    <property type="entry name" value="TPR_rpt"/>
</dbReference>
<dbReference type="Gene3D" id="1.25.40.10">
    <property type="entry name" value="Tetratricopeptide repeat domain"/>
    <property type="match status" value="1"/>
</dbReference>